<comment type="caution">
    <text evidence="4">The sequence shown here is derived from an EMBL/GenBank/DDBJ whole genome shotgun (WGS) entry which is preliminary data.</text>
</comment>
<comment type="cofactor">
    <cofactor evidence="1">
        <name>pyridoxal 5'-phosphate</name>
        <dbReference type="ChEBI" id="CHEBI:597326"/>
    </cofactor>
</comment>
<name>A0A511R7N5_9DEIN</name>
<organism evidence="4 5">
    <name type="scientific">Meiothermus hypogaeus NBRC 106114</name>
    <dbReference type="NCBI Taxonomy" id="1227553"/>
    <lineage>
        <taxon>Bacteria</taxon>
        <taxon>Thermotogati</taxon>
        <taxon>Deinococcota</taxon>
        <taxon>Deinococci</taxon>
        <taxon>Thermales</taxon>
        <taxon>Thermaceae</taxon>
        <taxon>Meiothermus</taxon>
    </lineage>
</organism>
<keyword evidence="4" id="KW-0032">Aminotransferase</keyword>
<dbReference type="OrthoDB" id="9805628at2"/>
<dbReference type="InterPro" id="IPR043131">
    <property type="entry name" value="BCAT-like_N"/>
</dbReference>
<dbReference type="InterPro" id="IPR050571">
    <property type="entry name" value="Class-IV_PLP-Dep_Aminotrnsfr"/>
</dbReference>
<sequence>MKYAHINGTIVEHAQASLHISDLGLRRGYGVFEFFRILRGIPVFLEDHLQRFENSARLLELELPYSRDTLEGFILELIRMNHLEQGGIQMLLTGGYSEDAFTPGRPNLVMAPIAVNPPPPHLYEQGGKVILHQNLRELPEAKTTDYLVAVRLARRVRAEGATEVVYHDGQWVSEGGRSSLSVIKNGVLITAREGVLPGITRKHMLQVAKPLLPIEERAIALGELFTADEVLLTGATRQVMPITQIEDKPVGSGLVGPYARALMEAFKKHLEAYLLERAAAGKTSVSKGI</sequence>
<evidence type="ECO:0000256" key="1">
    <source>
        <dbReference type="ARBA" id="ARBA00001933"/>
    </source>
</evidence>
<protein>
    <submittedName>
        <fullName evidence="4">Branched chain amino acid aminotransferase</fullName>
    </submittedName>
</protein>
<dbReference type="Gene3D" id="3.30.470.10">
    <property type="match status" value="1"/>
</dbReference>
<evidence type="ECO:0000256" key="2">
    <source>
        <dbReference type="ARBA" id="ARBA00009320"/>
    </source>
</evidence>
<dbReference type="EMBL" id="BJXL01000154">
    <property type="protein sequence ID" value="GEM84976.1"/>
    <property type="molecule type" value="Genomic_DNA"/>
</dbReference>
<dbReference type="AlphaFoldDB" id="A0A511R7N5"/>
<dbReference type="SUPFAM" id="SSF56752">
    <property type="entry name" value="D-aminoacid aminotransferase-like PLP-dependent enzymes"/>
    <property type="match status" value="1"/>
</dbReference>
<dbReference type="GO" id="GO:0008652">
    <property type="term" value="P:amino acid biosynthetic process"/>
    <property type="evidence" value="ECO:0007669"/>
    <property type="project" value="UniProtKB-ARBA"/>
</dbReference>
<dbReference type="Pfam" id="PF01063">
    <property type="entry name" value="Aminotran_4"/>
    <property type="match status" value="1"/>
</dbReference>
<evidence type="ECO:0000256" key="3">
    <source>
        <dbReference type="ARBA" id="ARBA00022898"/>
    </source>
</evidence>
<reference evidence="4 5" key="1">
    <citation type="submission" date="2019-07" db="EMBL/GenBank/DDBJ databases">
        <title>Whole genome shotgun sequence of Meiothermus hypogaeus NBRC 106114.</title>
        <authorList>
            <person name="Hosoyama A."/>
            <person name="Uohara A."/>
            <person name="Ohji S."/>
            <person name="Ichikawa N."/>
        </authorList>
    </citation>
    <scope>NUCLEOTIDE SEQUENCE [LARGE SCALE GENOMIC DNA]</scope>
    <source>
        <strain evidence="4 5">NBRC 106114</strain>
    </source>
</reference>
<dbReference type="RefSeq" id="WP_119341682.1">
    <property type="nucleotide sequence ID" value="NZ_BJXL01000154.1"/>
</dbReference>
<dbReference type="GO" id="GO:0046394">
    <property type="term" value="P:carboxylic acid biosynthetic process"/>
    <property type="evidence" value="ECO:0007669"/>
    <property type="project" value="UniProtKB-ARBA"/>
</dbReference>
<dbReference type="FunFam" id="3.20.10.10:FF:000002">
    <property type="entry name" value="D-alanine aminotransferase"/>
    <property type="match status" value="1"/>
</dbReference>
<dbReference type="GO" id="GO:0008483">
    <property type="term" value="F:transaminase activity"/>
    <property type="evidence" value="ECO:0007669"/>
    <property type="project" value="UniProtKB-KW"/>
</dbReference>
<evidence type="ECO:0000313" key="4">
    <source>
        <dbReference type="EMBL" id="GEM84976.1"/>
    </source>
</evidence>
<dbReference type="Gene3D" id="3.20.10.10">
    <property type="entry name" value="D-amino Acid Aminotransferase, subunit A, domain 2"/>
    <property type="match status" value="1"/>
</dbReference>
<comment type="similarity">
    <text evidence="2">Belongs to the class-IV pyridoxal-phosphate-dependent aminotransferase family.</text>
</comment>
<dbReference type="Proteomes" id="UP000321197">
    <property type="component" value="Unassembled WGS sequence"/>
</dbReference>
<dbReference type="InterPro" id="IPR036038">
    <property type="entry name" value="Aminotransferase-like"/>
</dbReference>
<gene>
    <name evidence="4" type="ORF">MHY01S_31420</name>
</gene>
<dbReference type="PANTHER" id="PTHR42743:SF11">
    <property type="entry name" value="AMINODEOXYCHORISMATE LYASE"/>
    <property type="match status" value="1"/>
</dbReference>
<dbReference type="PANTHER" id="PTHR42743">
    <property type="entry name" value="AMINO-ACID AMINOTRANSFERASE"/>
    <property type="match status" value="1"/>
</dbReference>
<evidence type="ECO:0000313" key="5">
    <source>
        <dbReference type="Proteomes" id="UP000321197"/>
    </source>
</evidence>
<accession>A0A511R7N5</accession>
<keyword evidence="4" id="KW-0808">Transferase</keyword>
<dbReference type="InterPro" id="IPR043132">
    <property type="entry name" value="BCAT-like_C"/>
</dbReference>
<proteinExistence type="inferred from homology"/>
<dbReference type="InterPro" id="IPR001544">
    <property type="entry name" value="Aminotrans_IV"/>
</dbReference>
<keyword evidence="3" id="KW-0663">Pyridoxal phosphate</keyword>